<dbReference type="RefSeq" id="WP_092706868.1">
    <property type="nucleotide sequence ID" value="NZ_FMAG01000001.1"/>
</dbReference>
<keyword evidence="2" id="KW-1185">Reference proteome</keyword>
<dbReference type="InterPro" id="IPR017437">
    <property type="entry name" value="ATP-NAD_kinase_PpnK-typ_C"/>
</dbReference>
<dbReference type="InterPro" id="IPR016064">
    <property type="entry name" value="NAD/diacylglycerol_kinase_sf"/>
</dbReference>
<dbReference type="Gene3D" id="2.60.200.30">
    <property type="entry name" value="Probable inorganic polyphosphate/atp-NAD kinase, domain 2"/>
    <property type="match status" value="1"/>
</dbReference>
<evidence type="ECO:0008006" key="3">
    <source>
        <dbReference type="Google" id="ProtNLM"/>
    </source>
</evidence>
<dbReference type="STRING" id="410764.GA0061103_1585"/>
<protein>
    <recommendedName>
        <fullName evidence="3">Sugar kinase</fullName>
    </recommendedName>
</protein>
<accession>A0A1C3U5U3</accession>
<reference evidence="2" key="1">
    <citation type="submission" date="2016-08" db="EMBL/GenBank/DDBJ databases">
        <authorList>
            <person name="Varghese N."/>
            <person name="Submissions Spin"/>
        </authorList>
    </citation>
    <scope>NUCLEOTIDE SEQUENCE [LARGE SCALE GENOMIC DNA]</scope>
    <source>
        <strain evidence="2">HAMBI 2975</strain>
    </source>
</reference>
<dbReference type="Proteomes" id="UP000199101">
    <property type="component" value="Unassembled WGS sequence"/>
</dbReference>
<dbReference type="PANTHER" id="PTHR13158:SF5">
    <property type="entry name" value="NAD KINASE 2, MITOCHONDRIAL"/>
    <property type="match status" value="1"/>
</dbReference>
<dbReference type="EMBL" id="FMAG01000001">
    <property type="protein sequence ID" value="SCB10868.1"/>
    <property type="molecule type" value="Genomic_DNA"/>
</dbReference>
<organism evidence="1 2">
    <name type="scientific">Rhizobium multihospitium</name>
    <dbReference type="NCBI Taxonomy" id="410764"/>
    <lineage>
        <taxon>Bacteria</taxon>
        <taxon>Pseudomonadati</taxon>
        <taxon>Pseudomonadota</taxon>
        <taxon>Alphaproteobacteria</taxon>
        <taxon>Hyphomicrobiales</taxon>
        <taxon>Rhizobiaceae</taxon>
        <taxon>Rhizobium/Agrobacterium group</taxon>
        <taxon>Rhizobium</taxon>
    </lineage>
</organism>
<name>A0A1C3U5U3_9HYPH</name>
<proteinExistence type="predicted"/>
<dbReference type="AlphaFoldDB" id="A0A1C3U5U3"/>
<dbReference type="SUPFAM" id="SSF111331">
    <property type="entry name" value="NAD kinase/diacylglycerol kinase-like"/>
    <property type="match status" value="1"/>
</dbReference>
<gene>
    <name evidence="1" type="ORF">GA0061103_1585</name>
</gene>
<evidence type="ECO:0000313" key="2">
    <source>
        <dbReference type="Proteomes" id="UP000199101"/>
    </source>
</evidence>
<dbReference type="PANTHER" id="PTHR13158">
    <property type="match status" value="1"/>
</dbReference>
<dbReference type="GO" id="GO:0003951">
    <property type="term" value="F:NAD+ kinase activity"/>
    <property type="evidence" value="ECO:0007669"/>
    <property type="project" value="InterPro"/>
</dbReference>
<evidence type="ECO:0000313" key="1">
    <source>
        <dbReference type="EMBL" id="SCB10868.1"/>
    </source>
</evidence>
<dbReference type="GO" id="GO:0019674">
    <property type="term" value="P:NAD+ metabolic process"/>
    <property type="evidence" value="ECO:0007669"/>
    <property type="project" value="InterPro"/>
</dbReference>
<sequence length="317" mass="34656">MPVANNGKADDRKIVLIVRDTRLDELVARFNTVQQAQFYVEHLGADFGDYLAEQQHYQAAVRDVETSLRTVARVQTLNRRYLANFIFGADDLVVVLGQDGLVANTLKYLDGQNVLGVNPDPKRWDGVLLPFQVADLGKVMREALAQRRPLKRVSMAKAALNTGEVLYAVNDLFIGPRSHVSARYDLRVGERHERQSSSGIIISTGMGSTGWLKSLYAGWVGAAASCGVELPAGIADAAFPWDAEFLHYFVREPFPSRTTGVSLVSGQIGAEMPMTVMSEMAEHGVIFSDGIEADFLPFNAGTLATIGLAERRGLLVT</sequence>
<dbReference type="OrthoDB" id="1889537at2"/>